<evidence type="ECO:0000313" key="2">
    <source>
        <dbReference type="EMBL" id="SBP24800.1"/>
    </source>
</evidence>
<evidence type="ECO:0000256" key="1">
    <source>
        <dbReference type="SAM" id="MobiDB-lite"/>
    </source>
</evidence>
<sequence length="117" mass="13159">RKQHILQSRGVSVGHLLDVFYSKAAPLCCSSQDSQLSPEPPSAASRSADPVHKPLTSSKRNDSFSLAMRHPPQKKNLLPDLNPEAPLKHPSEKDHEHTNVNLHFIVRLHYLGRKIKF</sequence>
<gene>
    <name evidence="2" type="primary">Nfu_g_1_015617</name>
</gene>
<feature type="region of interest" description="Disordered" evidence="1">
    <location>
        <begin position="30"/>
        <end position="96"/>
    </location>
</feature>
<protein>
    <submittedName>
        <fullName evidence="2">Uncharacterized protein</fullName>
    </submittedName>
</protein>
<organism evidence="2">
    <name type="scientific">Iconisemion striatum</name>
    <dbReference type="NCBI Taxonomy" id="60296"/>
    <lineage>
        <taxon>Eukaryota</taxon>
        <taxon>Metazoa</taxon>
        <taxon>Chordata</taxon>
        <taxon>Craniata</taxon>
        <taxon>Vertebrata</taxon>
        <taxon>Euteleostomi</taxon>
        <taxon>Actinopterygii</taxon>
        <taxon>Neopterygii</taxon>
        <taxon>Teleostei</taxon>
        <taxon>Neoteleostei</taxon>
        <taxon>Acanthomorphata</taxon>
        <taxon>Ovalentaria</taxon>
        <taxon>Atherinomorphae</taxon>
        <taxon>Cyprinodontiformes</taxon>
        <taxon>Nothobranchiidae</taxon>
        <taxon>Iconisemion</taxon>
    </lineage>
</organism>
<proteinExistence type="predicted"/>
<feature type="non-terminal residue" evidence="2">
    <location>
        <position position="1"/>
    </location>
</feature>
<accession>A0A1A7Y4A6</accession>
<name>A0A1A7Y4A6_9TELE</name>
<dbReference type="AlphaFoldDB" id="A0A1A7Y4A6"/>
<reference evidence="2" key="2">
    <citation type="submission" date="2016-06" db="EMBL/GenBank/DDBJ databases">
        <title>The genome of a short-lived fish provides insights into sex chromosome evolution and the genetic control of aging.</title>
        <authorList>
            <person name="Reichwald K."/>
            <person name="Felder M."/>
            <person name="Petzold A."/>
            <person name="Koch P."/>
            <person name="Groth M."/>
            <person name="Platzer M."/>
        </authorList>
    </citation>
    <scope>NUCLEOTIDE SEQUENCE</scope>
    <source>
        <tissue evidence="2">Brain</tissue>
    </source>
</reference>
<feature type="compositionally biased region" description="Basic and acidic residues" evidence="1">
    <location>
        <begin position="86"/>
        <end position="96"/>
    </location>
</feature>
<feature type="non-terminal residue" evidence="2">
    <location>
        <position position="117"/>
    </location>
</feature>
<reference evidence="2" key="1">
    <citation type="submission" date="2016-05" db="EMBL/GenBank/DDBJ databases">
        <authorList>
            <person name="Lavstsen T."/>
            <person name="Jespersen J.S."/>
        </authorList>
    </citation>
    <scope>NUCLEOTIDE SEQUENCE</scope>
    <source>
        <tissue evidence="2">Brain</tissue>
    </source>
</reference>
<dbReference type="EMBL" id="HADX01002568">
    <property type="protein sequence ID" value="SBP24800.1"/>
    <property type="molecule type" value="Transcribed_RNA"/>
</dbReference>